<gene>
    <name evidence="20" type="ORF">QBC47DRAFT_352743</name>
</gene>
<dbReference type="InterPro" id="IPR013785">
    <property type="entry name" value="Aldolase_TIM"/>
</dbReference>
<dbReference type="GO" id="GO:0005829">
    <property type="term" value="C:cytosol"/>
    <property type="evidence" value="ECO:0007669"/>
    <property type="project" value="TreeGrafter"/>
</dbReference>
<dbReference type="InterPro" id="IPR050472">
    <property type="entry name" value="Anth_synth/Amidotransfase"/>
</dbReference>
<dbReference type="InterPro" id="IPR006221">
    <property type="entry name" value="TrpG/PapA_dom"/>
</dbReference>
<comment type="catalytic activity">
    <reaction evidence="15 16">
        <text>chorismate + L-glutamine = anthranilate + pyruvate + L-glutamate + H(+)</text>
        <dbReference type="Rhea" id="RHEA:21732"/>
        <dbReference type="ChEBI" id="CHEBI:15361"/>
        <dbReference type="ChEBI" id="CHEBI:15378"/>
        <dbReference type="ChEBI" id="CHEBI:16567"/>
        <dbReference type="ChEBI" id="CHEBI:29748"/>
        <dbReference type="ChEBI" id="CHEBI:29985"/>
        <dbReference type="ChEBI" id="CHEBI:58359"/>
        <dbReference type="EC" id="4.1.3.27"/>
    </reaction>
</comment>
<dbReference type="FunFam" id="3.20.20.70:FF:000136">
    <property type="entry name" value="Multifunctional tryptophan biosynthesis protein"/>
    <property type="match status" value="1"/>
</dbReference>
<dbReference type="Pfam" id="PF00697">
    <property type="entry name" value="PRAI"/>
    <property type="match status" value="1"/>
</dbReference>
<dbReference type="EMBL" id="MU839845">
    <property type="protein sequence ID" value="KAK1750685.1"/>
    <property type="molecule type" value="Genomic_DNA"/>
</dbReference>
<evidence type="ECO:0000256" key="3">
    <source>
        <dbReference type="ARBA" id="ARBA00003272"/>
    </source>
</evidence>
<evidence type="ECO:0000256" key="9">
    <source>
        <dbReference type="ARBA" id="ARBA00022822"/>
    </source>
</evidence>
<dbReference type="EC" id="4.1.3.27" evidence="16"/>
<evidence type="ECO:0000256" key="8">
    <source>
        <dbReference type="ARBA" id="ARBA00022793"/>
    </source>
</evidence>
<keyword evidence="14" id="KW-0511">Multifunctional enzyme</keyword>
<dbReference type="HAMAP" id="MF_00135">
    <property type="entry name" value="PRAI"/>
    <property type="match status" value="1"/>
</dbReference>
<proteinExistence type="inferred from homology"/>
<dbReference type="SUPFAM" id="SSF51366">
    <property type="entry name" value="Ribulose-phoshate binding barrel"/>
    <property type="match status" value="2"/>
</dbReference>
<reference evidence="20" key="1">
    <citation type="submission" date="2023-06" db="EMBL/GenBank/DDBJ databases">
        <title>Genome-scale phylogeny and comparative genomics of the fungal order Sordariales.</title>
        <authorList>
            <consortium name="Lawrence Berkeley National Laboratory"/>
            <person name="Hensen N."/>
            <person name="Bonometti L."/>
            <person name="Westerberg I."/>
            <person name="Brannstrom I.O."/>
            <person name="Guillou S."/>
            <person name="Cros-Aarteil S."/>
            <person name="Calhoun S."/>
            <person name="Haridas S."/>
            <person name="Kuo A."/>
            <person name="Mondo S."/>
            <person name="Pangilinan J."/>
            <person name="Riley R."/>
            <person name="Labutti K."/>
            <person name="Andreopoulos B."/>
            <person name="Lipzen A."/>
            <person name="Chen C."/>
            <person name="Yanf M."/>
            <person name="Daum C."/>
            <person name="Ng V."/>
            <person name="Clum A."/>
            <person name="Steindorff A."/>
            <person name="Ohm R."/>
            <person name="Martin F."/>
            <person name="Silar P."/>
            <person name="Natvig D."/>
            <person name="Lalanne C."/>
            <person name="Gautier V."/>
            <person name="Ament-Velasquez S.L."/>
            <person name="Kruys A."/>
            <person name="Hutchinson M.I."/>
            <person name="Powell A.J."/>
            <person name="Barry K."/>
            <person name="Miller A.N."/>
            <person name="Grigoriev I.V."/>
            <person name="Debuchy R."/>
            <person name="Gladieux P."/>
            <person name="Thoren M.H."/>
            <person name="Johannesson H."/>
        </authorList>
    </citation>
    <scope>NUCLEOTIDE SEQUENCE</scope>
    <source>
        <strain evidence="20">PSN4</strain>
    </source>
</reference>
<comment type="catalytic activity">
    <reaction evidence="2 16">
        <text>1-(2-carboxyphenylamino)-1-deoxy-D-ribulose 5-phosphate + H(+) = (1S,2R)-1-C-(indol-3-yl)glycerol 3-phosphate + CO2 + H2O</text>
        <dbReference type="Rhea" id="RHEA:23476"/>
        <dbReference type="ChEBI" id="CHEBI:15377"/>
        <dbReference type="ChEBI" id="CHEBI:15378"/>
        <dbReference type="ChEBI" id="CHEBI:16526"/>
        <dbReference type="ChEBI" id="CHEBI:58613"/>
        <dbReference type="ChEBI" id="CHEBI:58866"/>
        <dbReference type="EC" id="4.1.1.48"/>
    </reaction>
</comment>
<dbReference type="EC" id="4.1.1.48" evidence="16"/>
<dbReference type="GO" id="GO:0004425">
    <property type="term" value="F:indole-3-glycerol-phosphate synthase activity"/>
    <property type="evidence" value="ECO:0007669"/>
    <property type="project" value="UniProtKB-UniRule"/>
</dbReference>
<dbReference type="InterPro" id="IPR016302">
    <property type="entry name" value="Anthranilate_synth_II"/>
</dbReference>
<keyword evidence="11 16" id="KW-0057">Aromatic amino acid biosynthesis</keyword>
<evidence type="ECO:0000256" key="12">
    <source>
        <dbReference type="ARBA" id="ARBA00023235"/>
    </source>
</evidence>
<dbReference type="GO" id="GO:0004049">
    <property type="term" value="F:anthranilate synthase activity"/>
    <property type="evidence" value="ECO:0007669"/>
    <property type="project" value="UniProtKB-UniRule"/>
</dbReference>
<dbReference type="CDD" id="cd00331">
    <property type="entry name" value="IGPS"/>
    <property type="match status" value="1"/>
</dbReference>
<dbReference type="InterPro" id="IPR013798">
    <property type="entry name" value="Indole-3-glycerol_P_synth_dom"/>
</dbReference>
<keyword evidence="8 16" id="KW-0210">Decarboxylase</keyword>
<evidence type="ECO:0000256" key="5">
    <source>
        <dbReference type="ARBA" id="ARBA00004696"/>
    </source>
</evidence>
<dbReference type="InterPro" id="IPR029062">
    <property type="entry name" value="Class_I_gatase-like"/>
</dbReference>
<evidence type="ECO:0000256" key="6">
    <source>
        <dbReference type="ARBA" id="ARBA00004873"/>
    </source>
</evidence>
<dbReference type="GO" id="GO:0000162">
    <property type="term" value="P:L-tryptophan biosynthetic process"/>
    <property type="evidence" value="ECO:0007669"/>
    <property type="project" value="UniProtKB-UniRule"/>
</dbReference>
<feature type="domain" description="N-(5'phosphoribosyl) anthranilate isomerase (PRAI)" evidence="19">
    <location>
        <begin position="589"/>
        <end position="758"/>
    </location>
</feature>
<evidence type="ECO:0000313" key="21">
    <source>
        <dbReference type="Proteomes" id="UP001239445"/>
    </source>
</evidence>
<evidence type="ECO:0000256" key="14">
    <source>
        <dbReference type="ARBA" id="ARBA00023268"/>
    </source>
</evidence>
<dbReference type="FunFam" id="3.40.50.880:FF:000031">
    <property type="entry name" value="Multifunctional tryptophan biosynthesis protein"/>
    <property type="match status" value="1"/>
</dbReference>
<dbReference type="PRINTS" id="PR00097">
    <property type="entry name" value="ANTSNTHASEII"/>
</dbReference>
<dbReference type="SUPFAM" id="SSF52317">
    <property type="entry name" value="Class I glutamine amidotransferase-like"/>
    <property type="match status" value="1"/>
</dbReference>
<comment type="function">
    <text evidence="3 16">Trifunctional enzyme bearing the Gln amidotransferase (GATase) domain of anthranilate synthase, indole-glycerolphosphate synthase, and phosphoribosylanthranilate isomerase activities.</text>
</comment>
<feature type="domain" description="Glutamine amidotransferase" evidence="17">
    <location>
        <begin position="27"/>
        <end position="216"/>
    </location>
</feature>
<comment type="catalytic activity">
    <reaction evidence="1 16">
        <text>N-(5-phospho-beta-D-ribosyl)anthranilate = 1-(2-carboxyphenylamino)-1-deoxy-D-ribulose 5-phosphate</text>
        <dbReference type="Rhea" id="RHEA:21540"/>
        <dbReference type="ChEBI" id="CHEBI:18277"/>
        <dbReference type="ChEBI" id="CHEBI:58613"/>
        <dbReference type="EC" id="5.3.1.24"/>
    </reaction>
</comment>
<keyword evidence="10" id="KW-0315">Glutamine amidotransferase</keyword>
<evidence type="ECO:0000313" key="20">
    <source>
        <dbReference type="EMBL" id="KAK1750685.1"/>
    </source>
</evidence>
<comment type="pathway">
    <text evidence="6 16">Amino-acid biosynthesis; L-tryptophan biosynthesis; L-tryptophan from chorismate: step 1/5.</text>
</comment>
<dbReference type="Gene3D" id="3.20.20.70">
    <property type="entry name" value="Aldolase class I"/>
    <property type="match status" value="2"/>
</dbReference>
<comment type="pathway">
    <text evidence="5 16">Amino-acid biosynthesis; L-tryptophan biosynthesis; L-tryptophan from chorismate: step 4/5.</text>
</comment>
<dbReference type="PROSITE" id="PS51273">
    <property type="entry name" value="GATASE_TYPE_1"/>
    <property type="match status" value="1"/>
</dbReference>
<dbReference type="CDD" id="cd00405">
    <property type="entry name" value="PRAI"/>
    <property type="match status" value="1"/>
</dbReference>
<dbReference type="InterPro" id="IPR011060">
    <property type="entry name" value="RibuloseP-bd_barrel"/>
</dbReference>
<dbReference type="PIRSF" id="PIRSF001382">
    <property type="entry name" value="TrpG-trpC-trpF"/>
    <property type="match status" value="1"/>
</dbReference>
<dbReference type="EC" id="5.3.1.24" evidence="16"/>
<keyword evidence="13 16" id="KW-0456">Lyase</keyword>
<evidence type="ECO:0000256" key="16">
    <source>
        <dbReference type="PIRNR" id="PIRNR001382"/>
    </source>
</evidence>
<name>A0AAJ0B3T1_9PEZI</name>
<dbReference type="Proteomes" id="UP001239445">
    <property type="component" value="Unassembled WGS sequence"/>
</dbReference>
<dbReference type="InterPro" id="IPR001240">
    <property type="entry name" value="PRAI_dom"/>
</dbReference>
<evidence type="ECO:0000259" key="17">
    <source>
        <dbReference type="Pfam" id="PF00117"/>
    </source>
</evidence>
<evidence type="ECO:0000256" key="1">
    <source>
        <dbReference type="ARBA" id="ARBA00001164"/>
    </source>
</evidence>
<evidence type="ECO:0000259" key="19">
    <source>
        <dbReference type="Pfam" id="PF00697"/>
    </source>
</evidence>
<dbReference type="PRINTS" id="PR00096">
    <property type="entry name" value="GATASE"/>
</dbReference>
<keyword evidence="21" id="KW-1185">Reference proteome</keyword>
<sequence length="763" mass="82410">MAAPEIIDHSPHQYDPSPLVPTASNLVLIDNYDSFTWNVYQYLVLEGANVTVFRNDKISLQDLIAKNPTQLVVSPGPGHPGTDSGVSRDAIKHFAGKIPVFGVCMGQQCIFDVYGGDVCFAGEILHGKTSPLSHDAKGVYAGLAQNIPVTRYHSLAGTHVTLPECLEVTSWIEAEDGSKGVIMGVRHKEYTVEGVQFHPESILSEGGRTMLRNFLHMQGGTWAENERLQKASEEKAIQLSNGPAKPKSGKNNILQQIYAHRKAAVAAQKQIPSQRLSDLQAAYDLNLAPPQICLVDRLKRSPFDVALMAEIKRGSPSKGIFALDIDAPSQARKYALAGASVISVLTEPEWFKGSIEDLRAVRQVLNGMTNRPAVLRKEFIFDEYQILEARLAGADTVLLIVKMLEYELLERLYKYSLTLGMEPLVEVQNATEMTTAIKLGAKVIGVNNRNLESFEVDLGTTGRLRSMVPEGTFLCALSGINSHKDVLDCKKDGVDGVLVGEAIMRAPDASQFIRELCAGATEAVSKPKPKPLLVKICGTRTAEAASEAIKAGADLVGMILVPGTKRCVSHEAALAISKAVQAEKTAEKEVAAETSKLAQDFFTVTGEILRRRKPLLVGVFMNQPLEEVLEKQRLYDLDVVQLHGDEPLEWASLIPVPVIRKFKPGQPGIGVRGYHAVSLLDPGAGSGETLDSSAVQATLKADENLAVLLAGGLDPGNVTERVGSLGSLGDRLLGLDVSSGVEVDGKQSLEKIKAFVQAAKAIR</sequence>
<evidence type="ECO:0000256" key="7">
    <source>
        <dbReference type="ARBA" id="ARBA00022605"/>
    </source>
</evidence>
<dbReference type="InterPro" id="IPR017926">
    <property type="entry name" value="GATASE"/>
</dbReference>
<dbReference type="PANTHER" id="PTHR43418:SF4">
    <property type="entry name" value="MULTIFUNCTIONAL TRYPTOPHAN BIOSYNTHESIS PROTEIN"/>
    <property type="match status" value="1"/>
</dbReference>
<comment type="pathway">
    <text evidence="4 16">Amino-acid biosynthesis; L-tryptophan biosynthesis; L-tryptophan from chorismate: step 3/5.</text>
</comment>
<protein>
    <recommendedName>
        <fullName evidence="16">Multifunctional tryptophan biosynthesis protein</fullName>
    </recommendedName>
    <domain>
        <recommendedName>
            <fullName evidence="16">Anthranilate synthase component 2</fullName>
            <shortName evidence="16">AS</shortName>
            <ecNumber evidence="16">4.1.3.27</ecNumber>
        </recommendedName>
        <alternativeName>
            <fullName evidence="16">Anthranilate synthase, glutamine amidotransferase component</fullName>
        </alternativeName>
    </domain>
    <domain>
        <recommendedName>
            <fullName evidence="16">Indole-3-glycerol phosphate synthase</fullName>
            <shortName evidence="16">IGPS</shortName>
            <ecNumber evidence="16">4.1.1.48</ecNumber>
        </recommendedName>
    </domain>
    <domain>
        <recommendedName>
            <fullName evidence="16">N-(5'-phosphoribosyl)anthranilate isomerase</fullName>
            <shortName evidence="16">PRAI</shortName>
            <ecNumber evidence="16">5.3.1.24</ecNumber>
        </recommendedName>
    </domain>
</protein>
<evidence type="ECO:0000256" key="15">
    <source>
        <dbReference type="ARBA" id="ARBA00047683"/>
    </source>
</evidence>
<comment type="caution">
    <text evidence="20">The sequence shown here is derived from an EMBL/GenBank/DDBJ whole genome shotgun (WGS) entry which is preliminary data.</text>
</comment>
<accession>A0AAJ0B3T1</accession>
<evidence type="ECO:0000256" key="13">
    <source>
        <dbReference type="ARBA" id="ARBA00023239"/>
    </source>
</evidence>
<dbReference type="Pfam" id="PF00218">
    <property type="entry name" value="IGPS"/>
    <property type="match status" value="1"/>
</dbReference>
<dbReference type="CDD" id="cd01743">
    <property type="entry name" value="GATase1_Anthranilate_Synthase"/>
    <property type="match status" value="1"/>
</dbReference>
<dbReference type="Pfam" id="PF00117">
    <property type="entry name" value="GATase"/>
    <property type="match status" value="1"/>
</dbReference>
<dbReference type="PANTHER" id="PTHR43418">
    <property type="entry name" value="MULTIFUNCTIONAL TRYPTOPHAN BIOSYNTHESIS PROTEIN-RELATED"/>
    <property type="match status" value="1"/>
</dbReference>
<dbReference type="Gene3D" id="3.40.50.880">
    <property type="match status" value="1"/>
</dbReference>
<keyword evidence="9 16" id="KW-0822">Tryptophan biosynthesis</keyword>
<evidence type="ECO:0000256" key="4">
    <source>
        <dbReference type="ARBA" id="ARBA00004664"/>
    </source>
</evidence>
<dbReference type="AlphaFoldDB" id="A0AAJ0B3T1"/>
<evidence type="ECO:0000259" key="18">
    <source>
        <dbReference type="Pfam" id="PF00218"/>
    </source>
</evidence>
<keyword evidence="7 16" id="KW-0028">Amino-acid biosynthesis</keyword>
<evidence type="ECO:0000256" key="2">
    <source>
        <dbReference type="ARBA" id="ARBA00001633"/>
    </source>
</evidence>
<keyword evidence="12 16" id="KW-0413">Isomerase</keyword>
<dbReference type="NCBIfam" id="TIGR00566">
    <property type="entry name" value="trpG_papA"/>
    <property type="match status" value="1"/>
</dbReference>
<organism evidence="20 21">
    <name type="scientific">Echria macrotheca</name>
    <dbReference type="NCBI Taxonomy" id="438768"/>
    <lineage>
        <taxon>Eukaryota</taxon>
        <taxon>Fungi</taxon>
        <taxon>Dikarya</taxon>
        <taxon>Ascomycota</taxon>
        <taxon>Pezizomycotina</taxon>
        <taxon>Sordariomycetes</taxon>
        <taxon>Sordariomycetidae</taxon>
        <taxon>Sordariales</taxon>
        <taxon>Schizotheciaceae</taxon>
        <taxon>Echria</taxon>
    </lineage>
</organism>
<dbReference type="GO" id="GO:0004640">
    <property type="term" value="F:phosphoribosylanthranilate isomerase activity"/>
    <property type="evidence" value="ECO:0007669"/>
    <property type="project" value="UniProtKB-UniRule"/>
</dbReference>
<evidence type="ECO:0000256" key="10">
    <source>
        <dbReference type="ARBA" id="ARBA00022962"/>
    </source>
</evidence>
<evidence type="ECO:0000256" key="11">
    <source>
        <dbReference type="ARBA" id="ARBA00023141"/>
    </source>
</evidence>
<feature type="domain" description="Indole-3-glycerol phosphate synthase" evidence="18">
    <location>
        <begin position="254"/>
        <end position="516"/>
    </location>
</feature>